<dbReference type="STRING" id="151549.A0A4C1Y7G4"/>
<dbReference type="AlphaFoldDB" id="A0A4C1Y7G4"/>
<dbReference type="InterPro" id="IPR000477">
    <property type="entry name" value="RT_dom"/>
</dbReference>
<evidence type="ECO:0000259" key="1">
    <source>
        <dbReference type="Pfam" id="PF00078"/>
    </source>
</evidence>
<name>A0A4C1Y7G4_EUMVA</name>
<keyword evidence="3" id="KW-1185">Reference proteome</keyword>
<sequence>MVMGYLRDREVVVRYAGGEFRKETSKGCIQGSIAGQTFRNLVLDSLLRELEDFGVYVQAFVDDVVLMFSGQSASTLEAETNRALAHVKDWGDRNKFRFEPLKTNGMVLTKKIKFDVPIIRMGNTEIVLVDEIRLLGLTIDNRLTFMPHVAKACKKAANIYKDIARAAKATKGLSPEIVTTIYVAVMEPIVMYASCAWAPAARKLGIRKILDTLQRSIALKV</sequence>
<dbReference type="EMBL" id="BGZK01001136">
    <property type="protein sequence ID" value="GBP72191.1"/>
    <property type="molecule type" value="Genomic_DNA"/>
</dbReference>
<evidence type="ECO:0000313" key="2">
    <source>
        <dbReference type="EMBL" id="GBP72191.1"/>
    </source>
</evidence>
<proteinExistence type="predicted"/>
<feature type="domain" description="Reverse transcriptase" evidence="1">
    <location>
        <begin position="17"/>
        <end position="138"/>
    </location>
</feature>
<protein>
    <submittedName>
        <fullName evidence="2">115 kDa protein in type-1 retrotransposable element R1DM</fullName>
    </submittedName>
</protein>
<dbReference type="PANTHER" id="PTHR33332">
    <property type="entry name" value="REVERSE TRANSCRIPTASE DOMAIN-CONTAINING PROTEIN"/>
    <property type="match status" value="1"/>
</dbReference>
<reference evidence="2 3" key="1">
    <citation type="journal article" date="2019" name="Commun. Biol.">
        <title>The bagworm genome reveals a unique fibroin gene that provides high tensile strength.</title>
        <authorList>
            <person name="Kono N."/>
            <person name="Nakamura H."/>
            <person name="Ohtoshi R."/>
            <person name="Tomita M."/>
            <person name="Numata K."/>
            <person name="Arakawa K."/>
        </authorList>
    </citation>
    <scope>NUCLEOTIDE SEQUENCE [LARGE SCALE GENOMIC DNA]</scope>
</reference>
<evidence type="ECO:0000313" key="3">
    <source>
        <dbReference type="Proteomes" id="UP000299102"/>
    </source>
</evidence>
<gene>
    <name evidence="2" type="ORF">EVAR_90374_1</name>
</gene>
<accession>A0A4C1Y7G4</accession>
<organism evidence="2 3">
    <name type="scientific">Eumeta variegata</name>
    <name type="common">Bagworm moth</name>
    <name type="synonym">Eumeta japonica</name>
    <dbReference type="NCBI Taxonomy" id="151549"/>
    <lineage>
        <taxon>Eukaryota</taxon>
        <taxon>Metazoa</taxon>
        <taxon>Ecdysozoa</taxon>
        <taxon>Arthropoda</taxon>
        <taxon>Hexapoda</taxon>
        <taxon>Insecta</taxon>
        <taxon>Pterygota</taxon>
        <taxon>Neoptera</taxon>
        <taxon>Endopterygota</taxon>
        <taxon>Lepidoptera</taxon>
        <taxon>Glossata</taxon>
        <taxon>Ditrysia</taxon>
        <taxon>Tineoidea</taxon>
        <taxon>Psychidae</taxon>
        <taxon>Oiketicinae</taxon>
        <taxon>Eumeta</taxon>
    </lineage>
</organism>
<dbReference type="Proteomes" id="UP000299102">
    <property type="component" value="Unassembled WGS sequence"/>
</dbReference>
<dbReference type="Pfam" id="PF00078">
    <property type="entry name" value="RVT_1"/>
    <property type="match status" value="1"/>
</dbReference>
<comment type="caution">
    <text evidence="2">The sequence shown here is derived from an EMBL/GenBank/DDBJ whole genome shotgun (WGS) entry which is preliminary data.</text>
</comment>
<dbReference type="OrthoDB" id="411871at2759"/>